<evidence type="ECO:0000313" key="2">
    <source>
        <dbReference type="Proteomes" id="UP001626549"/>
    </source>
</evidence>
<dbReference type="Proteomes" id="UP001626549">
    <property type="component" value="Chromosome"/>
</dbReference>
<dbReference type="RefSeq" id="WP_407327951.1">
    <property type="nucleotide sequence ID" value="NZ_CP136865.1"/>
</dbReference>
<dbReference type="InterPro" id="IPR029044">
    <property type="entry name" value="Nucleotide-diphossugar_trans"/>
</dbReference>
<proteinExistence type="predicted"/>
<reference evidence="1 2" key="1">
    <citation type="submission" date="2023-10" db="EMBL/GenBank/DDBJ databases">
        <title>Two novel species belonging to the OM43/NOR5 clade.</title>
        <authorList>
            <person name="Park M."/>
        </authorList>
    </citation>
    <scope>NUCLEOTIDE SEQUENCE [LARGE SCALE GENOMIC DNA]</scope>
    <source>
        <strain evidence="1 2">IMCC45268</strain>
    </source>
</reference>
<protein>
    <submittedName>
        <fullName evidence="1">Uncharacterized protein</fullName>
    </submittedName>
</protein>
<dbReference type="Gene3D" id="3.90.550.10">
    <property type="entry name" value="Spore Coat Polysaccharide Biosynthesis Protein SpsA, Chain A"/>
    <property type="match status" value="1"/>
</dbReference>
<dbReference type="SUPFAM" id="SSF53448">
    <property type="entry name" value="Nucleotide-diphospho-sugar transferases"/>
    <property type="match status" value="1"/>
</dbReference>
<name>A0ABZ0IFX4_9GAMM</name>
<evidence type="ECO:0000313" key="1">
    <source>
        <dbReference type="EMBL" id="WOJ97230.1"/>
    </source>
</evidence>
<accession>A0ABZ0IFX4</accession>
<sequence>MKGVAQYLLRYAVPEARAFSDLLSSERERSEFGTWKNVLVIPSYNESPAFLKNLRQYSNVLLILVLNRPDTELNFSCNDELRDSVHKLKELSYHPDIGSTLRCVDANRRNSVLLIERPVPLPHKEGVGLARKIGCDVALALGNAGLVASPWIHCSDADATLPEEYFSAADSSDTAAAVTYPFRHLTPDDSQQRRAIELYENYLDHYVEGLSCAGSPYDFHTIGSCIAVKADAYAAVRGFPRRAAGEDFYLLNKVAKQGDIRTPAIAPILLSARVSNRAPFGTGPAIKQLLDAHAIESVPFFYDPRCFDGLAALLSYVKEYGAPRISISEFKVGLQGHPELFVAIKELGLEKFLAHAEKQCADKDAFILQFHQWLDGFRTLKLIHALSDYWPKLTAAESEQIRTRH</sequence>
<gene>
    <name evidence="1" type="ORF">R0137_01325</name>
</gene>
<keyword evidence="2" id="KW-1185">Reference proteome</keyword>
<organism evidence="1 2">
    <name type="scientific">Congregibacter brevis</name>
    <dbReference type="NCBI Taxonomy" id="3081201"/>
    <lineage>
        <taxon>Bacteria</taxon>
        <taxon>Pseudomonadati</taxon>
        <taxon>Pseudomonadota</taxon>
        <taxon>Gammaproteobacteria</taxon>
        <taxon>Cellvibrionales</taxon>
        <taxon>Halieaceae</taxon>
        <taxon>Congregibacter</taxon>
    </lineage>
</organism>
<dbReference type="EMBL" id="CP136865">
    <property type="protein sequence ID" value="WOJ97230.1"/>
    <property type="molecule type" value="Genomic_DNA"/>
</dbReference>